<dbReference type="OrthoDB" id="4842970at2"/>
<dbReference type="InterPro" id="IPR008930">
    <property type="entry name" value="Terpenoid_cyclase/PrenylTrfase"/>
</dbReference>
<feature type="chain" id="PRO_5020353096" description="Terpene cyclase/mutase family protein" evidence="2">
    <location>
        <begin position="26"/>
        <end position="567"/>
    </location>
</feature>
<keyword evidence="2" id="KW-0732">Signal</keyword>
<feature type="compositionally biased region" description="Low complexity" evidence="1">
    <location>
        <begin position="437"/>
        <end position="446"/>
    </location>
</feature>
<keyword evidence="4" id="KW-1185">Reference proteome</keyword>
<organism evidence="3 4">
    <name type="scientific">Nocardioides glacieisoli</name>
    <dbReference type="NCBI Taxonomy" id="1168730"/>
    <lineage>
        <taxon>Bacteria</taxon>
        <taxon>Bacillati</taxon>
        <taxon>Actinomycetota</taxon>
        <taxon>Actinomycetes</taxon>
        <taxon>Propionibacteriales</taxon>
        <taxon>Nocardioidaceae</taxon>
        <taxon>Nocardioides</taxon>
    </lineage>
</organism>
<evidence type="ECO:0000313" key="4">
    <source>
        <dbReference type="Proteomes" id="UP000291838"/>
    </source>
</evidence>
<evidence type="ECO:0000256" key="2">
    <source>
        <dbReference type="SAM" id="SignalP"/>
    </source>
</evidence>
<dbReference type="RefSeq" id="WP_129473097.1">
    <property type="nucleotide sequence ID" value="NZ_SDWS01000001.1"/>
</dbReference>
<reference evidence="3 4" key="1">
    <citation type="submission" date="2019-01" db="EMBL/GenBank/DDBJ databases">
        <title>Novel species of Nocardioides.</title>
        <authorList>
            <person name="Liu Q."/>
            <person name="Xin Y.-H."/>
        </authorList>
    </citation>
    <scope>NUCLEOTIDE SEQUENCE [LARGE SCALE GENOMIC DNA]</scope>
    <source>
        <strain evidence="3 4">HLT3-15</strain>
    </source>
</reference>
<evidence type="ECO:0000256" key="1">
    <source>
        <dbReference type="SAM" id="MobiDB-lite"/>
    </source>
</evidence>
<accession>A0A4Q2S6Q0</accession>
<feature type="region of interest" description="Disordered" evidence="1">
    <location>
        <begin position="437"/>
        <end position="458"/>
    </location>
</feature>
<dbReference type="AlphaFoldDB" id="A0A4Q2S6Q0"/>
<name>A0A4Q2S6Q0_9ACTN</name>
<proteinExistence type="predicted"/>
<dbReference type="CDD" id="cd00688">
    <property type="entry name" value="ISOPREN_C2_like"/>
    <property type="match status" value="1"/>
</dbReference>
<gene>
    <name evidence="3" type="ORF">EUA06_00730</name>
</gene>
<dbReference type="SUPFAM" id="SSF48239">
    <property type="entry name" value="Terpenoid cyclases/Protein prenyltransferases"/>
    <property type="match status" value="1"/>
</dbReference>
<dbReference type="Gene3D" id="1.50.10.20">
    <property type="match status" value="1"/>
</dbReference>
<sequence>MKLISGLAAVALAATTLVVAAPAQAAETPADRAVSAGSTWLKGQLTAGILHNDEYDYDDLGLSADIAFALDAVGGQDATVDQIAAAVGDDVTSWYDYGTIYTGSAAKAIALMQVGGLDATNVGGVDLQDVVEDNVATTSPIVGRVQNAGETVYPSGEPTDTLNVISQSWAARALGGQDSDLADEVMAFLLKQQCDDGSFRSALTKDKAAPENQQGCAAGTAGEVDTTALTVLNILATPDASVTAKGAALLAASWLKTQQAADGSFSAGALGVNSNTTGLAGWALAEAGQDAAATKAASWLRGVQVADIAPCATTLSADNGAIAYAPADLATVRGAGSFSVPQRELTRRASAQALPALANLPAGADVTVSAPASAVEKSTVTVTVAGLGAGEPACVSLGSEAKSVTGTGSTVPVTFTLPAGAATRTFRVATLTGSSTATTAATATPATPTPTPVPGEPTVGDLDVAKVVKVGRKGIFKVEVACDSTVDCTGKLKVRTVGKVVRPNGAKKVLVVAKSAYDVEAGETAKVVLRLTKPARAAVGTTRTRVVAVQTADGADAVSTKFWLRRK</sequence>
<evidence type="ECO:0000313" key="3">
    <source>
        <dbReference type="EMBL" id="RYB96145.1"/>
    </source>
</evidence>
<evidence type="ECO:0008006" key="5">
    <source>
        <dbReference type="Google" id="ProtNLM"/>
    </source>
</evidence>
<feature type="signal peptide" evidence="2">
    <location>
        <begin position="1"/>
        <end position="25"/>
    </location>
</feature>
<comment type="caution">
    <text evidence="3">The sequence shown here is derived from an EMBL/GenBank/DDBJ whole genome shotgun (WGS) entry which is preliminary data.</text>
</comment>
<dbReference type="Proteomes" id="UP000291838">
    <property type="component" value="Unassembled WGS sequence"/>
</dbReference>
<dbReference type="EMBL" id="SDWS01000001">
    <property type="protein sequence ID" value="RYB96145.1"/>
    <property type="molecule type" value="Genomic_DNA"/>
</dbReference>
<protein>
    <recommendedName>
        <fullName evidence="5">Terpene cyclase/mutase family protein</fullName>
    </recommendedName>
</protein>